<feature type="coiled-coil region" evidence="1">
    <location>
        <begin position="521"/>
        <end position="555"/>
    </location>
</feature>
<dbReference type="EMBL" id="DAAFVM010000024">
    <property type="protein sequence ID" value="HAB1680030.1"/>
    <property type="molecule type" value="Genomic_DNA"/>
</dbReference>
<reference evidence="3" key="2">
    <citation type="submission" date="2019-10" db="EMBL/GenBank/DDBJ databases">
        <authorList>
            <consortium name="NCBI Pathogen Detection Project"/>
        </authorList>
    </citation>
    <scope>NUCLEOTIDE SEQUENCE</scope>
    <source>
        <strain evidence="3">Salmonella enterica</strain>
    </source>
</reference>
<dbReference type="AlphaFoldDB" id="A0A6X7X5Q8"/>
<evidence type="ECO:0000256" key="1">
    <source>
        <dbReference type="SAM" id="Coils"/>
    </source>
</evidence>
<name>A0A6X7X5Q8_SALIN</name>
<evidence type="ECO:0000256" key="2">
    <source>
        <dbReference type="SAM" id="MobiDB-lite"/>
    </source>
</evidence>
<feature type="coiled-coil region" evidence="1">
    <location>
        <begin position="361"/>
        <end position="462"/>
    </location>
</feature>
<gene>
    <name evidence="3" type="ORF">GBY48_23565</name>
</gene>
<keyword evidence="1" id="KW-0175">Coiled coil</keyword>
<proteinExistence type="predicted"/>
<organism evidence="3">
    <name type="scientific">Salmonella infantis</name>
    <dbReference type="NCBI Taxonomy" id="595"/>
    <lineage>
        <taxon>Bacteria</taxon>
        <taxon>Pseudomonadati</taxon>
        <taxon>Pseudomonadota</taxon>
        <taxon>Gammaproteobacteria</taxon>
        <taxon>Enterobacterales</taxon>
        <taxon>Enterobacteriaceae</taxon>
        <taxon>Salmonella</taxon>
    </lineage>
</organism>
<protein>
    <submittedName>
        <fullName evidence="3">Uncharacterized protein</fullName>
    </submittedName>
</protein>
<accession>A0A6X7X5Q8</accession>
<comment type="caution">
    <text evidence="3">The sequence shown here is derived from an EMBL/GenBank/DDBJ whole genome shotgun (WGS) entry which is preliminary data.</text>
</comment>
<sequence length="665" mass="77012">MSMIQWGKKSHNQMRISQGVKGGKTSPIEPTLEGADFYDPIAQKWVHEENGLELIRELEGYEAPIADDPEKQERSHEKHFDHGMFSKQYLLDNKVKIGDEARLKVKNSLIGNIQQSETEWDYCQIDMSIFAPKDMPRARKIIIERMSHPKYLAIKDNGPAGMTYVPIDGDRAVFAWGNHLDQDIGAHLQLWRHHHVINNKKLVYDKDLNKIIDKTDDSGNRYITQATSLDKDFIRKIELEWINEGLREAHLPTIDNIYLKNENKDDDKAEAKLRVENEDVSKWQELYDKTVEENKANRKAEIDINFDPNSAKDASLVAELKLLDEVIKTKKELSAEFLAKAIKEKNEVEAFEKAKTTVVALHQEQELNSQLTKKLEDTEEKLLESIKSLEEESALKTTFENKLNEISSKLIETEAKLGNAELEYENLGKEYDELEQTYTATIEKHREVVESLNQQLLQQDLEHTNEIELLETTHENAIKKLNIEHENEIETLKTQQASIVSGLNSEITNLKDAVVSITEERDGFKFDKEQLEIELAKAKQAIIDMERKHKEELEKRDEEKVSFEKIIDDMKKEKIETDKAIELLTESNKDLIKKVDEHINSYNSLKIENDKLKADYNKEKEENSTLKSENEQLKIDKQALEEAIRKDIEKKNKADNSNKNKPTKK</sequence>
<evidence type="ECO:0000313" key="3">
    <source>
        <dbReference type="EMBL" id="HAB1680030.1"/>
    </source>
</evidence>
<feature type="compositionally biased region" description="Basic and acidic residues" evidence="2">
    <location>
        <begin position="646"/>
        <end position="658"/>
    </location>
</feature>
<reference evidence="3" key="1">
    <citation type="journal article" date="2018" name="Genome Biol.">
        <title>SKESA: strategic k-mer extension for scrupulous assemblies.</title>
        <authorList>
            <person name="Souvorov A."/>
            <person name="Agarwala R."/>
            <person name="Lipman D.J."/>
        </authorList>
    </citation>
    <scope>NUCLEOTIDE SEQUENCE</scope>
    <source>
        <strain evidence="3">Salmonella enterica</strain>
    </source>
</reference>
<feature type="region of interest" description="Disordered" evidence="2">
    <location>
        <begin position="646"/>
        <end position="665"/>
    </location>
</feature>